<comment type="caution">
    <text evidence="2">The sequence shown here is derived from an EMBL/GenBank/DDBJ whole genome shotgun (WGS) entry which is preliminary data.</text>
</comment>
<accession>A0A8K0JL02</accession>
<dbReference type="Proteomes" id="UP000812966">
    <property type="component" value="Unassembled WGS sequence"/>
</dbReference>
<sequence>MLHLPKIIPFVFATLAVASARSVVITAGNPNGLSIENVGHATVLKFNQPANTQLWQLIEPAPPAGKQWGNGAGTFMIHQKIDPKSIVCHLEGTLGEGPLDVQWNFGDCTGNADEPGWEVKQGVSLKCARPPSFVQC</sequence>
<feature type="chain" id="PRO_5035427160" evidence="1">
    <location>
        <begin position="21"/>
        <end position="136"/>
    </location>
</feature>
<protein>
    <submittedName>
        <fullName evidence="2">Uncharacterized protein</fullName>
    </submittedName>
</protein>
<feature type="signal peptide" evidence="1">
    <location>
        <begin position="1"/>
        <end position="20"/>
    </location>
</feature>
<organism evidence="2 3">
    <name type="scientific">Filobasidium floriforme</name>
    <dbReference type="NCBI Taxonomy" id="5210"/>
    <lineage>
        <taxon>Eukaryota</taxon>
        <taxon>Fungi</taxon>
        <taxon>Dikarya</taxon>
        <taxon>Basidiomycota</taxon>
        <taxon>Agaricomycotina</taxon>
        <taxon>Tremellomycetes</taxon>
        <taxon>Filobasidiales</taxon>
        <taxon>Filobasidiaceae</taxon>
        <taxon>Filobasidium</taxon>
    </lineage>
</organism>
<dbReference type="EMBL" id="JABELV010000080">
    <property type="protein sequence ID" value="KAG7531895.1"/>
    <property type="molecule type" value="Genomic_DNA"/>
</dbReference>
<evidence type="ECO:0000256" key="1">
    <source>
        <dbReference type="SAM" id="SignalP"/>
    </source>
</evidence>
<evidence type="ECO:0000313" key="2">
    <source>
        <dbReference type="EMBL" id="KAG7531895.1"/>
    </source>
</evidence>
<proteinExistence type="predicted"/>
<dbReference type="AlphaFoldDB" id="A0A8K0JL02"/>
<keyword evidence="1" id="KW-0732">Signal</keyword>
<name>A0A8K0JL02_9TREE</name>
<reference evidence="2" key="1">
    <citation type="submission" date="2020-04" db="EMBL/GenBank/DDBJ databases">
        <title>Analysis of mating type loci in Filobasidium floriforme.</title>
        <authorList>
            <person name="Nowrousian M."/>
        </authorList>
    </citation>
    <scope>NUCLEOTIDE SEQUENCE</scope>
    <source>
        <strain evidence="2">CBS 6242</strain>
    </source>
</reference>
<gene>
    <name evidence="2" type="ORF">FFLO_04041</name>
</gene>
<evidence type="ECO:0000313" key="3">
    <source>
        <dbReference type="Proteomes" id="UP000812966"/>
    </source>
</evidence>
<keyword evidence="3" id="KW-1185">Reference proteome</keyword>